<name>A0ABZ0XKJ2_9BACT</name>
<dbReference type="SMART" id="SM00850">
    <property type="entry name" value="LytTR"/>
    <property type="match status" value="1"/>
</dbReference>
<dbReference type="Pfam" id="PF04397">
    <property type="entry name" value="LytTR"/>
    <property type="match status" value="1"/>
</dbReference>
<dbReference type="Gene3D" id="2.40.50.1020">
    <property type="entry name" value="LytTr DNA-binding domain"/>
    <property type="match status" value="1"/>
</dbReference>
<keyword evidence="3" id="KW-1185">Reference proteome</keyword>
<sequence>MHEDIFIRKTNGVFTKVNSRDMVLLEACGGCVRIVTSSVAYLVNSTLAQLEEILPAAHSCRVNRSYVVGMDYVMEFSMETVFILDKELALGKTYAPHFFERIKVIL</sequence>
<dbReference type="EMBL" id="CP140154">
    <property type="protein sequence ID" value="WQG90753.1"/>
    <property type="molecule type" value="Genomic_DNA"/>
</dbReference>
<keyword evidence="2" id="KW-0238">DNA-binding</keyword>
<proteinExistence type="predicted"/>
<reference evidence="2 3" key="1">
    <citation type="submission" date="2023-11" db="EMBL/GenBank/DDBJ databases">
        <title>MicrobeMod: A computational toolkit for identifying prokaryotic methylation and restriction-modification with nanopore sequencing.</title>
        <authorList>
            <person name="Crits-Christoph A."/>
            <person name="Kang S.C."/>
            <person name="Lee H."/>
            <person name="Ostrov N."/>
        </authorList>
    </citation>
    <scope>NUCLEOTIDE SEQUENCE [LARGE SCALE GENOMIC DNA]</scope>
    <source>
        <strain evidence="2 3">ATCC 23090</strain>
    </source>
</reference>
<dbReference type="RefSeq" id="WP_322518518.1">
    <property type="nucleotide sequence ID" value="NZ_CP139972.1"/>
</dbReference>
<evidence type="ECO:0000313" key="2">
    <source>
        <dbReference type="EMBL" id="WQG90753.1"/>
    </source>
</evidence>
<dbReference type="GO" id="GO:0003677">
    <property type="term" value="F:DNA binding"/>
    <property type="evidence" value="ECO:0007669"/>
    <property type="project" value="UniProtKB-KW"/>
</dbReference>
<evidence type="ECO:0000313" key="3">
    <source>
        <dbReference type="Proteomes" id="UP001326715"/>
    </source>
</evidence>
<gene>
    <name evidence="2" type="ORF">SR876_04535</name>
</gene>
<feature type="domain" description="HTH LytTR-type" evidence="1">
    <location>
        <begin position="12"/>
        <end position="103"/>
    </location>
</feature>
<accession>A0ABZ0XKJ2</accession>
<protein>
    <submittedName>
        <fullName evidence="2">LytTR family DNA-binding domain-containing protein</fullName>
    </submittedName>
</protein>
<organism evidence="2 3">
    <name type="scientific">Chitinophaga sancti</name>
    <dbReference type="NCBI Taxonomy" id="1004"/>
    <lineage>
        <taxon>Bacteria</taxon>
        <taxon>Pseudomonadati</taxon>
        <taxon>Bacteroidota</taxon>
        <taxon>Chitinophagia</taxon>
        <taxon>Chitinophagales</taxon>
        <taxon>Chitinophagaceae</taxon>
        <taxon>Chitinophaga</taxon>
    </lineage>
</organism>
<dbReference type="Proteomes" id="UP001326715">
    <property type="component" value="Chromosome"/>
</dbReference>
<evidence type="ECO:0000259" key="1">
    <source>
        <dbReference type="SMART" id="SM00850"/>
    </source>
</evidence>
<dbReference type="InterPro" id="IPR007492">
    <property type="entry name" value="LytTR_DNA-bd_dom"/>
</dbReference>